<evidence type="ECO:0000256" key="6">
    <source>
        <dbReference type="ARBA" id="ARBA00022801"/>
    </source>
</evidence>
<evidence type="ECO:0000256" key="5">
    <source>
        <dbReference type="ARBA" id="ARBA00022692"/>
    </source>
</evidence>
<dbReference type="Proteomes" id="UP000609531">
    <property type="component" value="Unassembled WGS sequence"/>
</dbReference>
<keyword evidence="4" id="KW-0973">c-di-GMP</keyword>
<keyword evidence="13" id="KW-1185">Reference proteome</keyword>
<dbReference type="SMART" id="SM00052">
    <property type="entry name" value="EAL"/>
    <property type="match status" value="1"/>
</dbReference>
<dbReference type="PANTHER" id="PTHR33121">
    <property type="entry name" value="CYCLIC DI-GMP PHOSPHODIESTERASE PDEF"/>
    <property type="match status" value="1"/>
</dbReference>
<reference evidence="12" key="1">
    <citation type="submission" date="2020-12" db="EMBL/GenBank/DDBJ databases">
        <title>Bacterial taxonomy.</title>
        <authorList>
            <person name="Pan X."/>
        </authorList>
    </citation>
    <scope>NUCLEOTIDE SEQUENCE</scope>
    <source>
        <strain evidence="12">B2012</strain>
    </source>
</reference>
<keyword evidence="5 10" id="KW-0812">Transmembrane</keyword>
<keyword evidence="6" id="KW-0378">Hydrolase</keyword>
<protein>
    <recommendedName>
        <fullName evidence="2">cyclic-guanylate-specific phosphodiesterase</fullName>
        <ecNumber evidence="2">3.1.4.52</ecNumber>
    </recommendedName>
</protein>
<dbReference type="InterPro" id="IPR024744">
    <property type="entry name" value="CSS-motif_dom"/>
</dbReference>
<comment type="catalytic activity">
    <reaction evidence="9">
        <text>3',3'-c-di-GMP + H2O = 5'-phosphoguanylyl(3'-&gt;5')guanosine + H(+)</text>
        <dbReference type="Rhea" id="RHEA:24902"/>
        <dbReference type="ChEBI" id="CHEBI:15377"/>
        <dbReference type="ChEBI" id="CHEBI:15378"/>
        <dbReference type="ChEBI" id="CHEBI:58754"/>
        <dbReference type="ChEBI" id="CHEBI:58805"/>
        <dbReference type="EC" id="3.1.4.52"/>
    </reaction>
</comment>
<dbReference type="Gene3D" id="3.20.20.450">
    <property type="entry name" value="EAL domain"/>
    <property type="match status" value="1"/>
</dbReference>
<comment type="subcellular location">
    <subcellularLocation>
        <location evidence="1">Cell membrane</location>
        <topology evidence="1">Multi-pass membrane protein</topology>
    </subcellularLocation>
</comment>
<comment type="caution">
    <text evidence="12">The sequence shown here is derived from an EMBL/GenBank/DDBJ whole genome shotgun (WGS) entry which is preliminary data.</text>
</comment>
<accession>A0A934MFE2</accession>
<dbReference type="PROSITE" id="PS50883">
    <property type="entry name" value="EAL"/>
    <property type="match status" value="1"/>
</dbReference>
<feature type="domain" description="EAL" evidence="11">
    <location>
        <begin position="262"/>
        <end position="514"/>
    </location>
</feature>
<dbReference type="CDD" id="cd01948">
    <property type="entry name" value="EAL"/>
    <property type="match status" value="1"/>
</dbReference>
<dbReference type="Pfam" id="PF00563">
    <property type="entry name" value="EAL"/>
    <property type="match status" value="1"/>
</dbReference>
<sequence length="533" mass="57891">MKRHHIIQLTVVLSIAGAVIPLAITALLAWNLAVRHKEDELAVLAARVLERAEIAMAQAEGALSAMAQRTADPCSADNIEEMRRLTIRSRAIEEIGYIEEGVLACTSWGSTGSEYGTVASDFRISNDMSVSIRVEPNDALGTPMMALRLQRYYALIDPGHFTDVLAAPTIRVALAHNEGGVLATNNAPGPDLLALLTSDRTTAPQPPDVYAVLTRGAFTALAAAPRSDVSSTLRREFLLLLPPAAVIVTVIILAVIATSRRRLSPTGEIASGLHRREFFVRYQPIIRLEDEVCLGAEALVRWRRRDGTEVPADQFVPIAERSGQIRELTDQVIDRVLVDMADTLAKRPDIHVAINFSADDMDSGRIITKLENALKGTGIQPQQIWLEATERSLMHVDRARATIIAAHERGHSVAIDDFGTGYSSLQYLQQLPVDAIKIDKTFVDTIGTDAATSIVIPHIIEMAKTLNLVMVAEGIENAEQLAYLRAAGVQGGQGYLFARPLDPGDFVAYLNRPRGAVAPEATQPETSFLSIGP</sequence>
<dbReference type="EC" id="3.1.4.52" evidence="2"/>
<evidence type="ECO:0000256" key="3">
    <source>
        <dbReference type="ARBA" id="ARBA00022475"/>
    </source>
</evidence>
<evidence type="ECO:0000256" key="10">
    <source>
        <dbReference type="SAM" id="Phobius"/>
    </source>
</evidence>
<keyword evidence="3" id="KW-1003">Cell membrane</keyword>
<feature type="transmembrane region" description="Helical" evidence="10">
    <location>
        <begin position="237"/>
        <end position="257"/>
    </location>
</feature>
<dbReference type="InterPro" id="IPR001633">
    <property type="entry name" value="EAL_dom"/>
</dbReference>
<dbReference type="GO" id="GO:0005886">
    <property type="term" value="C:plasma membrane"/>
    <property type="evidence" value="ECO:0007669"/>
    <property type="project" value="UniProtKB-SubCell"/>
</dbReference>
<evidence type="ECO:0000256" key="9">
    <source>
        <dbReference type="ARBA" id="ARBA00034290"/>
    </source>
</evidence>
<dbReference type="InterPro" id="IPR050706">
    <property type="entry name" value="Cyclic-di-GMP_PDE-like"/>
</dbReference>
<gene>
    <name evidence="12" type="ORF">JCR33_22920</name>
</gene>
<keyword evidence="7 10" id="KW-1133">Transmembrane helix</keyword>
<organism evidence="12 13">
    <name type="scientific">Acuticoccus mangrovi</name>
    <dbReference type="NCBI Taxonomy" id="2796142"/>
    <lineage>
        <taxon>Bacteria</taxon>
        <taxon>Pseudomonadati</taxon>
        <taxon>Pseudomonadota</taxon>
        <taxon>Alphaproteobacteria</taxon>
        <taxon>Hyphomicrobiales</taxon>
        <taxon>Amorphaceae</taxon>
        <taxon>Acuticoccus</taxon>
    </lineage>
</organism>
<evidence type="ECO:0000256" key="4">
    <source>
        <dbReference type="ARBA" id="ARBA00022636"/>
    </source>
</evidence>
<dbReference type="InterPro" id="IPR035919">
    <property type="entry name" value="EAL_sf"/>
</dbReference>
<dbReference type="AlphaFoldDB" id="A0A934MFE2"/>
<evidence type="ECO:0000256" key="7">
    <source>
        <dbReference type="ARBA" id="ARBA00022989"/>
    </source>
</evidence>
<name>A0A934MFE2_9HYPH</name>
<dbReference type="PANTHER" id="PTHR33121:SF79">
    <property type="entry name" value="CYCLIC DI-GMP PHOSPHODIESTERASE PDED-RELATED"/>
    <property type="match status" value="1"/>
</dbReference>
<evidence type="ECO:0000256" key="2">
    <source>
        <dbReference type="ARBA" id="ARBA00012282"/>
    </source>
</evidence>
<dbReference type="SUPFAM" id="SSF141868">
    <property type="entry name" value="EAL domain-like"/>
    <property type="match status" value="1"/>
</dbReference>
<dbReference type="RefSeq" id="WP_198884478.1">
    <property type="nucleotide sequence ID" value="NZ_JAEKJA010000032.1"/>
</dbReference>
<dbReference type="EMBL" id="JAEKJA010000032">
    <property type="protein sequence ID" value="MBJ3778572.1"/>
    <property type="molecule type" value="Genomic_DNA"/>
</dbReference>
<feature type="transmembrane region" description="Helical" evidence="10">
    <location>
        <begin position="6"/>
        <end position="30"/>
    </location>
</feature>
<evidence type="ECO:0000313" key="13">
    <source>
        <dbReference type="Proteomes" id="UP000609531"/>
    </source>
</evidence>
<dbReference type="GO" id="GO:0071111">
    <property type="term" value="F:cyclic-guanylate-specific phosphodiesterase activity"/>
    <property type="evidence" value="ECO:0007669"/>
    <property type="project" value="UniProtKB-EC"/>
</dbReference>
<evidence type="ECO:0000256" key="8">
    <source>
        <dbReference type="ARBA" id="ARBA00023136"/>
    </source>
</evidence>
<evidence type="ECO:0000256" key="1">
    <source>
        <dbReference type="ARBA" id="ARBA00004651"/>
    </source>
</evidence>
<evidence type="ECO:0000259" key="11">
    <source>
        <dbReference type="PROSITE" id="PS50883"/>
    </source>
</evidence>
<proteinExistence type="predicted"/>
<dbReference type="Pfam" id="PF12792">
    <property type="entry name" value="CSS-motif"/>
    <property type="match status" value="1"/>
</dbReference>
<keyword evidence="8 10" id="KW-0472">Membrane</keyword>
<evidence type="ECO:0000313" key="12">
    <source>
        <dbReference type="EMBL" id="MBJ3778572.1"/>
    </source>
</evidence>